<accession>A0A7V1D1H5</accession>
<dbReference type="Proteomes" id="UP000886188">
    <property type="component" value="Unassembled WGS sequence"/>
</dbReference>
<reference evidence="2" key="1">
    <citation type="journal article" date="2020" name="mSystems">
        <title>Genome- and Community-Level Interaction Insights into Carbon Utilization and Element Cycling Functions of Hydrothermarchaeota in Hydrothermal Sediment.</title>
        <authorList>
            <person name="Zhou Z."/>
            <person name="Liu Y."/>
            <person name="Xu W."/>
            <person name="Pan J."/>
            <person name="Luo Z.H."/>
            <person name="Li M."/>
        </authorList>
    </citation>
    <scope>NUCLEOTIDE SEQUENCE [LARGE SCALE GENOMIC DNA]</scope>
    <source>
        <strain evidence="2">HyVt-346</strain>
    </source>
</reference>
<evidence type="ECO:0000256" key="1">
    <source>
        <dbReference type="SAM" id="Phobius"/>
    </source>
</evidence>
<evidence type="ECO:0000313" key="2">
    <source>
        <dbReference type="EMBL" id="HEA18206.1"/>
    </source>
</evidence>
<dbReference type="AlphaFoldDB" id="A0A7V1D1H5"/>
<gene>
    <name evidence="2" type="ORF">ENH88_17530</name>
</gene>
<organism evidence="2">
    <name type="scientific">Pseudoalteromonas prydzensis</name>
    <dbReference type="NCBI Taxonomy" id="182141"/>
    <lineage>
        <taxon>Bacteria</taxon>
        <taxon>Pseudomonadati</taxon>
        <taxon>Pseudomonadota</taxon>
        <taxon>Gammaproteobacteria</taxon>
        <taxon>Alteromonadales</taxon>
        <taxon>Pseudoalteromonadaceae</taxon>
        <taxon>Pseudoalteromonas</taxon>
    </lineage>
</organism>
<protein>
    <recommendedName>
        <fullName evidence="3">DUF2339 domain-containing protein</fullName>
    </recommendedName>
</protein>
<sequence length="81" mass="8517">MDDVIGLIVILSLVVVAGSIAGLIALTKVSTLKQEVAALKKQLHAVIANNASQQQTQPHSVAQTVQSQVARPIELARSQHA</sequence>
<feature type="transmembrane region" description="Helical" evidence="1">
    <location>
        <begin position="6"/>
        <end position="26"/>
    </location>
</feature>
<keyword evidence="1" id="KW-0472">Membrane</keyword>
<comment type="caution">
    <text evidence="2">The sequence shown here is derived from an EMBL/GenBank/DDBJ whole genome shotgun (WGS) entry which is preliminary data.</text>
</comment>
<feature type="non-terminal residue" evidence="2">
    <location>
        <position position="81"/>
    </location>
</feature>
<dbReference type="EMBL" id="DRGM01000176">
    <property type="protein sequence ID" value="HEA18206.1"/>
    <property type="molecule type" value="Genomic_DNA"/>
</dbReference>
<keyword evidence="1" id="KW-1133">Transmembrane helix</keyword>
<proteinExistence type="predicted"/>
<dbReference type="RefSeq" id="WP_304184185.1">
    <property type="nucleotide sequence ID" value="NZ_DRGM01000176.1"/>
</dbReference>
<evidence type="ECO:0008006" key="3">
    <source>
        <dbReference type="Google" id="ProtNLM"/>
    </source>
</evidence>
<name>A0A7V1D1H5_9GAMM</name>
<keyword evidence="1" id="KW-0812">Transmembrane</keyword>